<evidence type="ECO:0000313" key="3">
    <source>
        <dbReference type="Proteomes" id="UP000017836"/>
    </source>
</evidence>
<accession>W1P4K9</accession>
<dbReference type="AlphaFoldDB" id="W1P4K9"/>
<protein>
    <submittedName>
        <fullName evidence="2">Uncharacterized protein</fullName>
    </submittedName>
</protein>
<organism evidence="2 3">
    <name type="scientific">Amborella trichopoda</name>
    <dbReference type="NCBI Taxonomy" id="13333"/>
    <lineage>
        <taxon>Eukaryota</taxon>
        <taxon>Viridiplantae</taxon>
        <taxon>Streptophyta</taxon>
        <taxon>Embryophyta</taxon>
        <taxon>Tracheophyta</taxon>
        <taxon>Spermatophyta</taxon>
        <taxon>Magnoliopsida</taxon>
        <taxon>Amborellales</taxon>
        <taxon>Amborellaceae</taxon>
        <taxon>Amborella</taxon>
    </lineage>
</organism>
<gene>
    <name evidence="2" type="ORF">AMTR_s00087p00122410</name>
</gene>
<sequence length="146" mass="15309">MKGGRKWKGPMNPEPMTMASKRGSHVGKKSSSIPSASPQPQPAKCTIVEASTVLTLPPTMSNSALRVEPETNVAQPKRSSPTTFSFGRELIRAPPPIAKAMTPPIASHVGSLAGRFLSPGDFLCTITKVGSMEDVSEALGAKVVTP</sequence>
<name>W1P4K9_AMBTC</name>
<keyword evidence="3" id="KW-1185">Reference proteome</keyword>
<dbReference type="HOGENOM" id="CLU_1779941_0_0_1"/>
<reference evidence="3" key="1">
    <citation type="journal article" date="2013" name="Science">
        <title>The Amborella genome and the evolution of flowering plants.</title>
        <authorList>
            <consortium name="Amborella Genome Project"/>
        </authorList>
    </citation>
    <scope>NUCLEOTIDE SEQUENCE [LARGE SCALE GENOMIC DNA]</scope>
</reference>
<evidence type="ECO:0000313" key="2">
    <source>
        <dbReference type="EMBL" id="ERN02589.1"/>
    </source>
</evidence>
<feature type="compositionally biased region" description="Polar residues" evidence="1">
    <location>
        <begin position="72"/>
        <end position="85"/>
    </location>
</feature>
<proteinExistence type="predicted"/>
<dbReference type="Gramene" id="ERN02589">
    <property type="protein sequence ID" value="ERN02589"/>
    <property type="gene ID" value="AMTR_s00087p00122410"/>
</dbReference>
<feature type="region of interest" description="Disordered" evidence="1">
    <location>
        <begin position="67"/>
        <end position="88"/>
    </location>
</feature>
<dbReference type="Proteomes" id="UP000017836">
    <property type="component" value="Unassembled WGS sequence"/>
</dbReference>
<evidence type="ECO:0000256" key="1">
    <source>
        <dbReference type="SAM" id="MobiDB-lite"/>
    </source>
</evidence>
<feature type="region of interest" description="Disordered" evidence="1">
    <location>
        <begin position="1"/>
        <end position="43"/>
    </location>
</feature>
<dbReference type="EMBL" id="KI394524">
    <property type="protein sequence ID" value="ERN02589.1"/>
    <property type="molecule type" value="Genomic_DNA"/>
</dbReference>